<reference evidence="3" key="1">
    <citation type="journal article" date="2016" name="Nature">
        <title>The genome of the seagrass Zostera marina reveals angiosperm adaptation to the sea.</title>
        <authorList>
            <person name="Olsen J.L."/>
            <person name="Rouze P."/>
            <person name="Verhelst B."/>
            <person name="Lin Y.-C."/>
            <person name="Bayer T."/>
            <person name="Collen J."/>
            <person name="Dattolo E."/>
            <person name="De Paoli E."/>
            <person name="Dittami S."/>
            <person name="Maumus F."/>
            <person name="Michel G."/>
            <person name="Kersting A."/>
            <person name="Lauritano C."/>
            <person name="Lohaus R."/>
            <person name="Toepel M."/>
            <person name="Tonon T."/>
            <person name="Vanneste K."/>
            <person name="Amirebrahimi M."/>
            <person name="Brakel J."/>
            <person name="Bostroem C."/>
            <person name="Chovatia M."/>
            <person name="Grimwood J."/>
            <person name="Jenkins J.W."/>
            <person name="Jueterbock A."/>
            <person name="Mraz A."/>
            <person name="Stam W.T."/>
            <person name="Tice H."/>
            <person name="Bornberg-Bauer E."/>
            <person name="Green P.J."/>
            <person name="Pearson G.A."/>
            <person name="Procaccini G."/>
            <person name="Duarte C.M."/>
            <person name="Schmutz J."/>
            <person name="Reusch T.B.H."/>
            <person name="Van de Peer Y."/>
        </authorList>
    </citation>
    <scope>NUCLEOTIDE SEQUENCE [LARGE SCALE GENOMIC DNA]</scope>
    <source>
        <strain evidence="3">cv. Finnish</strain>
    </source>
</reference>
<dbReference type="STRING" id="29655.A0A0K9PQ82"/>
<dbReference type="GO" id="GO:0019005">
    <property type="term" value="C:SCF ubiquitin ligase complex"/>
    <property type="evidence" value="ECO:0000318"/>
    <property type="project" value="GO_Central"/>
</dbReference>
<dbReference type="Gene3D" id="3.80.10.10">
    <property type="entry name" value="Ribonuclease Inhibitor"/>
    <property type="match status" value="1"/>
</dbReference>
<keyword evidence="3" id="KW-1185">Reference proteome</keyword>
<accession>A0A0K9PQ82</accession>
<feature type="region of interest" description="Disordered" evidence="1">
    <location>
        <begin position="431"/>
        <end position="477"/>
    </location>
</feature>
<name>A0A0K9PQ82_ZOSMR</name>
<protein>
    <recommendedName>
        <fullName evidence="4">F-box domain-containing protein</fullName>
    </recommendedName>
</protein>
<dbReference type="PANTHER" id="PTHR16134">
    <property type="entry name" value="F-BOX/TPR REPEAT PROTEIN POF3"/>
    <property type="match status" value="1"/>
</dbReference>
<evidence type="ECO:0000256" key="1">
    <source>
        <dbReference type="SAM" id="MobiDB-lite"/>
    </source>
</evidence>
<evidence type="ECO:0000313" key="2">
    <source>
        <dbReference type="EMBL" id="KMZ71228.1"/>
    </source>
</evidence>
<evidence type="ECO:0008006" key="4">
    <source>
        <dbReference type="Google" id="ProtNLM"/>
    </source>
</evidence>
<dbReference type="PANTHER" id="PTHR16134:SF73">
    <property type="entry name" value="F-BOX DOMAIN-CONTAINING PROTEIN"/>
    <property type="match status" value="1"/>
</dbReference>
<dbReference type="EMBL" id="LFYR01000684">
    <property type="protein sequence ID" value="KMZ71228.1"/>
    <property type="molecule type" value="Genomic_DNA"/>
</dbReference>
<dbReference type="AlphaFoldDB" id="A0A0K9PQ82"/>
<dbReference type="SUPFAM" id="SSF81383">
    <property type="entry name" value="F-box domain"/>
    <property type="match status" value="1"/>
</dbReference>
<proteinExistence type="predicted"/>
<gene>
    <name evidence="2" type="ORF">ZOSMA_185G00470</name>
</gene>
<dbReference type="GO" id="GO:0031146">
    <property type="term" value="P:SCF-dependent proteasomal ubiquitin-dependent protein catabolic process"/>
    <property type="evidence" value="ECO:0000318"/>
    <property type="project" value="GO_Central"/>
</dbReference>
<dbReference type="SUPFAM" id="SSF52047">
    <property type="entry name" value="RNI-like"/>
    <property type="match status" value="1"/>
</dbReference>
<dbReference type="InterPro" id="IPR032675">
    <property type="entry name" value="LRR_dom_sf"/>
</dbReference>
<dbReference type="OrthoDB" id="10257471at2759"/>
<comment type="caution">
    <text evidence="2">The sequence shown here is derived from an EMBL/GenBank/DDBJ whole genome shotgun (WGS) entry which is preliminary data.</text>
</comment>
<dbReference type="InterPro" id="IPR036047">
    <property type="entry name" value="F-box-like_dom_sf"/>
</dbReference>
<organism evidence="2 3">
    <name type="scientific">Zostera marina</name>
    <name type="common">Eelgrass</name>
    <dbReference type="NCBI Taxonomy" id="29655"/>
    <lineage>
        <taxon>Eukaryota</taxon>
        <taxon>Viridiplantae</taxon>
        <taxon>Streptophyta</taxon>
        <taxon>Embryophyta</taxon>
        <taxon>Tracheophyta</taxon>
        <taxon>Spermatophyta</taxon>
        <taxon>Magnoliopsida</taxon>
        <taxon>Liliopsida</taxon>
        <taxon>Zosteraceae</taxon>
        <taxon>Zostera</taxon>
    </lineage>
</organism>
<dbReference type="Proteomes" id="UP000036987">
    <property type="component" value="Unassembled WGS sequence"/>
</dbReference>
<dbReference type="OMA" id="CWNLSKQ"/>
<sequence length="477" mass="53796">MDLPVVPTPTLKRRRLTPAPLTSTVNPISVQSLFESLLASNASVDDLLAAILATRNNYLDKISVAEGFSRLGSEMIKASHRYKRRIDSKHNTEMWPFPPDLSVKIFSKLDTRMQCYVSATCYMFNKFAQDPLCYAHIDLRKETLNLDNSVVSRMIERAGKHLRSLKLGVWSDKSPELSSSLTTYTGNCIYYSVQPWDRRYEMKSRQRHGLDNFCLLALSINGGASGGFLRSLHLYNIKKMDNTALCTALSACHSLIELEIIGLHVELRRTLQCLSENCNLLERLFFESEDDGDETLFLQTCKELVKGCPGLTTLVLRNVELSDKKILTLLNGLSKLKKIDFSSSCSFTGKFLRKFVGNSNLLQVLLLHWCHNITEAELIRFLGTCLSGGYNSLKYLGISADHVCRDSDIPRNCLGTMISRFQTERPDIHLVAKSPSSSNYDENDEDTKDDDDDSEEDGEDDEYVEDDDDDGSDDSEL</sequence>
<evidence type="ECO:0000313" key="3">
    <source>
        <dbReference type="Proteomes" id="UP000036987"/>
    </source>
</evidence>
<feature type="compositionally biased region" description="Acidic residues" evidence="1">
    <location>
        <begin position="441"/>
        <end position="477"/>
    </location>
</feature>